<protein>
    <submittedName>
        <fullName evidence="1">Uncharacterized protein</fullName>
    </submittedName>
</protein>
<name>A0A1I0EN64_9BACT</name>
<dbReference type="EMBL" id="FOHS01000002">
    <property type="protein sequence ID" value="SET46798.1"/>
    <property type="molecule type" value="Genomic_DNA"/>
</dbReference>
<keyword evidence="2" id="KW-1185">Reference proteome</keyword>
<dbReference type="AlphaFoldDB" id="A0A1I0EN64"/>
<gene>
    <name evidence="1" type="ORF">SAMN04487998_1924</name>
</gene>
<organism evidence="1 2">
    <name type="scientific">Hymenobacter actinosclerus</name>
    <dbReference type="NCBI Taxonomy" id="82805"/>
    <lineage>
        <taxon>Bacteria</taxon>
        <taxon>Pseudomonadati</taxon>
        <taxon>Bacteroidota</taxon>
        <taxon>Cytophagia</taxon>
        <taxon>Cytophagales</taxon>
        <taxon>Hymenobacteraceae</taxon>
        <taxon>Hymenobacter</taxon>
    </lineage>
</organism>
<dbReference type="Proteomes" id="UP000198697">
    <property type="component" value="Unassembled WGS sequence"/>
</dbReference>
<dbReference type="OrthoDB" id="1376341at2"/>
<proteinExistence type="predicted"/>
<sequence length="188" mass="22592">MKPRYTYIPSKDFINDLTFSYVETYSFQRGKEFELQQKEFDKEYEKLKSRKSKTNNLTVEEEERFLFLNKLCGFTQYLLDDTNQFHYSSKKTNTFNLTDTKVELLKNILRTEIIDIPSWMCAPMYRDAFVFFDKQDNIVSVLNICLSCQYMETSKFNHITSDWKTYDLLKLFFIDIGHEVEDPKRFPG</sequence>
<accession>A0A1I0EN64</accession>
<dbReference type="STRING" id="82805.SAMN04487998_1924"/>
<evidence type="ECO:0000313" key="1">
    <source>
        <dbReference type="EMBL" id="SET46798.1"/>
    </source>
</evidence>
<reference evidence="2" key="1">
    <citation type="submission" date="2016-10" db="EMBL/GenBank/DDBJ databases">
        <authorList>
            <person name="Varghese N."/>
            <person name="Submissions S."/>
        </authorList>
    </citation>
    <scope>NUCLEOTIDE SEQUENCE [LARGE SCALE GENOMIC DNA]</scope>
    <source>
        <strain evidence="2">DSM 15310</strain>
    </source>
</reference>
<dbReference type="RefSeq" id="WP_092770791.1">
    <property type="nucleotide sequence ID" value="NZ_FOHS01000002.1"/>
</dbReference>
<evidence type="ECO:0000313" key="2">
    <source>
        <dbReference type="Proteomes" id="UP000198697"/>
    </source>
</evidence>